<gene>
    <name evidence="1" type="ORF">OMM_01656</name>
</gene>
<dbReference type="AlphaFoldDB" id="A0A1V1PCK9"/>
<evidence type="ECO:0000313" key="1">
    <source>
        <dbReference type="EMBL" id="ETR72504.1"/>
    </source>
</evidence>
<organism evidence="1 2">
    <name type="scientific">Candidatus Magnetoglobus multicellularis str. Araruama</name>
    <dbReference type="NCBI Taxonomy" id="890399"/>
    <lineage>
        <taxon>Bacteria</taxon>
        <taxon>Pseudomonadati</taxon>
        <taxon>Thermodesulfobacteriota</taxon>
        <taxon>Desulfobacteria</taxon>
        <taxon>Desulfobacterales</taxon>
        <taxon>Desulfobacteraceae</taxon>
        <taxon>Candidatus Magnetoglobus</taxon>
    </lineage>
</organism>
<sequence>MAGFFIVDFCSLFLYFFDDDCKRIWVRPQIPQHFRPEIICLIILCDNLKEVQMKYPDYDQVKEIMRTELPHILREDASIHTYLENFIKETMFPQIESLNQKIDEVKNMLERLQHKCEEHWAESKKRWDENDRRWDENDRRWDENDKKWDKNEARLIAIENKLSKIDGRTLEIEYRNKISSYFGLLLLRTKIIEVNHIVMNLRDYLSHSELKELFCLDILVRGKLWNSKKMILVAFEVSSVIDETDVNRAHRRSQLLRKAGFPAVGAVGGHDSAAGINEKAEKFNTVVLHNGSILFWDEAIAELNRSGPHTFPSIKPS</sequence>
<protein>
    <submittedName>
        <fullName evidence="1">Uncharacterized protein</fullName>
    </submittedName>
</protein>
<evidence type="ECO:0000313" key="2">
    <source>
        <dbReference type="Proteomes" id="UP000189670"/>
    </source>
</evidence>
<dbReference type="EMBL" id="ATBP01000140">
    <property type="protein sequence ID" value="ETR72504.1"/>
    <property type="molecule type" value="Genomic_DNA"/>
</dbReference>
<accession>A0A1V1PCK9</accession>
<proteinExistence type="predicted"/>
<reference evidence="2" key="1">
    <citation type="submission" date="2012-11" db="EMBL/GenBank/DDBJ databases">
        <authorList>
            <person name="Lucero-Rivera Y.E."/>
            <person name="Tovar-Ramirez D."/>
        </authorList>
    </citation>
    <scope>NUCLEOTIDE SEQUENCE [LARGE SCALE GENOMIC DNA]</scope>
    <source>
        <strain evidence="2">Araruama</strain>
    </source>
</reference>
<comment type="caution">
    <text evidence="1">The sequence shown here is derived from an EMBL/GenBank/DDBJ whole genome shotgun (WGS) entry which is preliminary data.</text>
</comment>
<dbReference type="Proteomes" id="UP000189670">
    <property type="component" value="Unassembled WGS sequence"/>
</dbReference>
<name>A0A1V1PCK9_9BACT</name>